<protein>
    <submittedName>
        <fullName evidence="2">Uncharacterized protein</fullName>
    </submittedName>
</protein>
<feature type="region of interest" description="Disordered" evidence="1">
    <location>
        <begin position="25"/>
        <end position="67"/>
    </location>
</feature>
<reference evidence="2 3" key="1">
    <citation type="submission" date="2015-07" db="EMBL/GenBank/DDBJ databases">
        <title>Genome analysis of myxobacterium Chondromyces crocatus Cm c5 reveals a high potential for natural compound synthesis and the genetic basis for the loss of fruiting body formation.</title>
        <authorList>
            <person name="Zaburannyi N."/>
            <person name="Bunk B."/>
            <person name="Maier J."/>
            <person name="Overmann J."/>
            <person name="Mueller R."/>
        </authorList>
    </citation>
    <scope>NUCLEOTIDE SEQUENCE [LARGE SCALE GENOMIC DNA]</scope>
    <source>
        <strain evidence="2 3">Cm c5</strain>
    </source>
</reference>
<proteinExistence type="predicted"/>
<name>A0A0K1EFL0_CHOCO</name>
<sequence>MLALPLLCCALVGCGARNDLLGVLEGEEPPGGEGAGGPGPSSGPGATQPNPTGPFPEPEPPPVCDDSAEPIYVLASNGRVYHFWPVERRLDFVGQIPCLTFGGPRLPNTMTISRDGYMLVNALNNGTEGWVTRVELSNLSCSADELRLTNDATQIGMTFLRGRQDEPLFTLGLRTSTGDQSSTGLARLEFPGGVRTVVGQVGAPFTFEDGDLRSTGGGRLFGFYRTSPLQLVEIDPNSGAVLGSFVLPGLMLPSAWAIASWGGDFYLFTADPVGAQVSRFRPSDGSFEKDYLPNLQISAVGADALTCAR</sequence>
<dbReference type="SUPFAM" id="SSF101898">
    <property type="entry name" value="NHL repeat"/>
    <property type="match status" value="1"/>
</dbReference>
<keyword evidence="3" id="KW-1185">Reference proteome</keyword>
<organism evidence="2 3">
    <name type="scientific">Chondromyces crocatus</name>
    <dbReference type="NCBI Taxonomy" id="52"/>
    <lineage>
        <taxon>Bacteria</taxon>
        <taxon>Pseudomonadati</taxon>
        <taxon>Myxococcota</taxon>
        <taxon>Polyangia</taxon>
        <taxon>Polyangiales</taxon>
        <taxon>Polyangiaceae</taxon>
        <taxon>Chondromyces</taxon>
    </lineage>
</organism>
<evidence type="ECO:0000313" key="3">
    <source>
        <dbReference type="Proteomes" id="UP000067626"/>
    </source>
</evidence>
<dbReference type="AlphaFoldDB" id="A0A0K1EFL0"/>
<evidence type="ECO:0000256" key="1">
    <source>
        <dbReference type="SAM" id="MobiDB-lite"/>
    </source>
</evidence>
<gene>
    <name evidence="2" type="ORF">CMC5_038000</name>
</gene>
<evidence type="ECO:0000313" key="2">
    <source>
        <dbReference type="EMBL" id="AKT39651.1"/>
    </source>
</evidence>
<dbReference type="EMBL" id="CP012159">
    <property type="protein sequence ID" value="AKT39651.1"/>
    <property type="molecule type" value="Genomic_DNA"/>
</dbReference>
<accession>A0A0K1EFL0</accession>
<feature type="compositionally biased region" description="Gly residues" evidence="1">
    <location>
        <begin position="31"/>
        <end position="42"/>
    </location>
</feature>
<dbReference type="KEGG" id="ccro:CMC5_038000"/>
<dbReference type="Proteomes" id="UP000067626">
    <property type="component" value="Chromosome"/>
</dbReference>
<dbReference type="STRING" id="52.CMC5_038000"/>
<feature type="compositionally biased region" description="Pro residues" evidence="1">
    <location>
        <begin position="51"/>
        <end position="63"/>
    </location>
</feature>